<dbReference type="Proteomes" id="UP000259636">
    <property type="component" value="Chromosome"/>
</dbReference>
<protein>
    <submittedName>
        <fullName evidence="11">MFS transporter</fullName>
    </submittedName>
</protein>
<dbReference type="InterPro" id="IPR036259">
    <property type="entry name" value="MFS_trans_sf"/>
</dbReference>
<evidence type="ECO:0000256" key="9">
    <source>
        <dbReference type="SAM" id="Phobius"/>
    </source>
</evidence>
<keyword evidence="3" id="KW-1003">Cell membrane</keyword>
<keyword evidence="7 9" id="KW-0472">Membrane</keyword>
<dbReference type="PROSITE" id="PS50850">
    <property type="entry name" value="MFS"/>
    <property type="match status" value="1"/>
</dbReference>
<evidence type="ECO:0000259" key="10">
    <source>
        <dbReference type="PROSITE" id="PS50850"/>
    </source>
</evidence>
<keyword evidence="6 9" id="KW-1133">Transmembrane helix</keyword>
<feature type="transmembrane region" description="Helical" evidence="9">
    <location>
        <begin position="67"/>
        <end position="91"/>
    </location>
</feature>
<evidence type="ECO:0000256" key="4">
    <source>
        <dbReference type="ARBA" id="ARBA00022692"/>
    </source>
</evidence>
<dbReference type="GeneID" id="300114212"/>
<feature type="transmembrane region" description="Helical" evidence="9">
    <location>
        <begin position="203"/>
        <end position="222"/>
    </location>
</feature>
<dbReference type="GO" id="GO:0005886">
    <property type="term" value="C:plasma membrane"/>
    <property type="evidence" value="ECO:0007669"/>
    <property type="project" value="UniProtKB-SubCell"/>
</dbReference>
<feature type="transmembrane region" description="Helical" evidence="9">
    <location>
        <begin position="292"/>
        <end position="312"/>
    </location>
</feature>
<dbReference type="KEGG" id="sky:D0C37_08390"/>
<evidence type="ECO:0000256" key="2">
    <source>
        <dbReference type="ARBA" id="ARBA00022448"/>
    </source>
</evidence>
<gene>
    <name evidence="11" type="ORF">D0C37_08390</name>
</gene>
<dbReference type="Pfam" id="PF07690">
    <property type="entry name" value="MFS_1"/>
    <property type="match status" value="1"/>
</dbReference>
<dbReference type="InterPro" id="IPR051084">
    <property type="entry name" value="H+-coupled_symporters"/>
</dbReference>
<feature type="transmembrane region" description="Helical" evidence="9">
    <location>
        <begin position="321"/>
        <end position="341"/>
    </location>
</feature>
<evidence type="ECO:0000256" key="8">
    <source>
        <dbReference type="SAM" id="MobiDB-lite"/>
    </source>
</evidence>
<dbReference type="RefSeq" id="WP_117349054.1">
    <property type="nucleotide sequence ID" value="NZ_CP031742.1"/>
</dbReference>
<proteinExistence type="predicted"/>
<feature type="region of interest" description="Disordered" evidence="8">
    <location>
        <begin position="1"/>
        <end position="23"/>
    </location>
</feature>
<dbReference type="InterPro" id="IPR011701">
    <property type="entry name" value="MFS"/>
</dbReference>
<dbReference type="SUPFAM" id="SSF103473">
    <property type="entry name" value="MFS general substrate transporter"/>
    <property type="match status" value="1"/>
</dbReference>
<feature type="transmembrane region" description="Helical" evidence="9">
    <location>
        <begin position="347"/>
        <end position="368"/>
    </location>
</feature>
<dbReference type="InterPro" id="IPR020846">
    <property type="entry name" value="MFS_dom"/>
</dbReference>
<evidence type="ECO:0000256" key="1">
    <source>
        <dbReference type="ARBA" id="ARBA00004651"/>
    </source>
</evidence>
<evidence type="ECO:0000256" key="3">
    <source>
        <dbReference type="ARBA" id="ARBA00022475"/>
    </source>
</evidence>
<dbReference type="EMBL" id="CP031742">
    <property type="protein sequence ID" value="AXQ54616.1"/>
    <property type="molecule type" value="Genomic_DNA"/>
</dbReference>
<dbReference type="AlphaFoldDB" id="A0A385D8D0"/>
<sequence>MSVSPSSPSAEADTPIRAESDWRPQGGQFRSLRAAVAGNVLEWFDWTLYAIFSTYIAAHFFDKADGSSALLSTLAVFAVGFLARPLGGLVFGRLADARGRKTVLVVTITIMSVASLMIALVPGYEQIGVWSSVLLLVARLAQGLAHGGESGVSYTYVSEIAPPRHRGLWSSSVFFAVTLGVMLATALGAVSTAAFGEDGMASYGWRAAFVLGAVLGLLVLWLRKTAEETSHFTEGEAEPDAVRPRLSKGQAFRTGLLVVLLACGHNCAYYVWATFAPSFAISSRGMDAQSAFVASLLAQAVALAMLIGWGALSDRVGRRPMIIAMGIAAIVLYYPLSLLISDAPWTLFVAQTVGMGVWAMGAAMYPAFISELFPTHTRAAGVAFATSVSVALFGGTAPYLMTWFDQSGIGWGFWIWVGVLSSLAILGGTLVRETKGIDLGAVTSPFRERGPARTEQEGATR</sequence>
<dbReference type="Gene3D" id="1.20.1250.20">
    <property type="entry name" value="MFS general substrate transporter like domains"/>
    <property type="match status" value="2"/>
</dbReference>
<feature type="transmembrane region" description="Helical" evidence="9">
    <location>
        <begin position="413"/>
        <end position="431"/>
    </location>
</feature>
<reference evidence="11 12" key="1">
    <citation type="submission" date="2018-08" db="EMBL/GenBank/DDBJ databases">
        <authorList>
            <person name="Ferrada E.E."/>
            <person name="Latorre B.A."/>
        </authorList>
    </citation>
    <scope>NUCLEOTIDE SEQUENCE [LARGE SCALE GENOMIC DNA]</scope>
    <source>
        <strain evidence="11 12">VK-A60T</strain>
    </source>
</reference>
<evidence type="ECO:0000313" key="11">
    <source>
        <dbReference type="EMBL" id="AXQ54616.1"/>
    </source>
</evidence>
<feature type="transmembrane region" description="Helical" evidence="9">
    <location>
        <begin position="168"/>
        <end position="191"/>
    </location>
</feature>
<evidence type="ECO:0000313" key="12">
    <source>
        <dbReference type="Proteomes" id="UP000259636"/>
    </source>
</evidence>
<dbReference type="GO" id="GO:0015293">
    <property type="term" value="F:symporter activity"/>
    <property type="evidence" value="ECO:0007669"/>
    <property type="project" value="UniProtKB-KW"/>
</dbReference>
<comment type="subcellular location">
    <subcellularLocation>
        <location evidence="1">Cell membrane</location>
        <topology evidence="1">Multi-pass membrane protein</topology>
    </subcellularLocation>
</comment>
<keyword evidence="2" id="KW-0813">Transport</keyword>
<evidence type="ECO:0000256" key="6">
    <source>
        <dbReference type="ARBA" id="ARBA00022989"/>
    </source>
</evidence>
<name>A0A385D8D0_9ACTN</name>
<accession>A0A385D8D0</accession>
<feature type="domain" description="Major facilitator superfamily (MFS) profile" evidence="10">
    <location>
        <begin position="31"/>
        <end position="435"/>
    </location>
</feature>
<organism evidence="11 12">
    <name type="scientific">Streptomyces koyangensis</name>
    <dbReference type="NCBI Taxonomy" id="188770"/>
    <lineage>
        <taxon>Bacteria</taxon>
        <taxon>Bacillati</taxon>
        <taxon>Actinomycetota</taxon>
        <taxon>Actinomycetes</taxon>
        <taxon>Kitasatosporales</taxon>
        <taxon>Streptomycetaceae</taxon>
        <taxon>Streptomyces</taxon>
        <taxon>Streptomyces aurantiacus group</taxon>
    </lineage>
</organism>
<evidence type="ECO:0000256" key="7">
    <source>
        <dbReference type="ARBA" id="ARBA00023136"/>
    </source>
</evidence>
<feature type="transmembrane region" description="Helical" evidence="9">
    <location>
        <begin position="380"/>
        <end position="401"/>
    </location>
</feature>
<dbReference type="PANTHER" id="PTHR43528:SF1">
    <property type="entry name" value="ALPHA-KETOGLUTARATE PERMEASE"/>
    <property type="match status" value="1"/>
</dbReference>
<keyword evidence="5" id="KW-0769">Symport</keyword>
<feature type="transmembrane region" description="Helical" evidence="9">
    <location>
        <begin position="251"/>
        <end position="272"/>
    </location>
</feature>
<evidence type="ECO:0000256" key="5">
    <source>
        <dbReference type="ARBA" id="ARBA00022847"/>
    </source>
</evidence>
<keyword evidence="4 9" id="KW-0812">Transmembrane</keyword>
<dbReference type="PANTHER" id="PTHR43528">
    <property type="entry name" value="ALPHA-KETOGLUTARATE PERMEASE"/>
    <property type="match status" value="1"/>
</dbReference>
<feature type="transmembrane region" description="Helical" evidence="9">
    <location>
        <begin position="103"/>
        <end position="121"/>
    </location>
</feature>
<feature type="transmembrane region" description="Helical" evidence="9">
    <location>
        <begin position="127"/>
        <end position="147"/>
    </location>
</feature>